<evidence type="ECO:0000256" key="3">
    <source>
        <dbReference type="SAM" id="Phobius"/>
    </source>
</evidence>
<dbReference type="AlphaFoldDB" id="A0A9P6GJI7"/>
<feature type="coiled-coil region" evidence="1">
    <location>
        <begin position="101"/>
        <end position="177"/>
    </location>
</feature>
<organism evidence="4 5">
    <name type="scientific">Paraphaeosphaeria minitans</name>
    <dbReference type="NCBI Taxonomy" id="565426"/>
    <lineage>
        <taxon>Eukaryota</taxon>
        <taxon>Fungi</taxon>
        <taxon>Dikarya</taxon>
        <taxon>Ascomycota</taxon>
        <taxon>Pezizomycotina</taxon>
        <taxon>Dothideomycetes</taxon>
        <taxon>Pleosporomycetidae</taxon>
        <taxon>Pleosporales</taxon>
        <taxon>Massarineae</taxon>
        <taxon>Didymosphaeriaceae</taxon>
        <taxon>Paraphaeosphaeria</taxon>
    </lineage>
</organism>
<protein>
    <submittedName>
        <fullName evidence="4">Uncharacterized protein</fullName>
    </submittedName>
</protein>
<dbReference type="OrthoDB" id="3788331at2759"/>
<keyword evidence="3" id="KW-0472">Membrane</keyword>
<name>A0A9P6GJI7_9PLEO</name>
<feature type="transmembrane region" description="Helical" evidence="3">
    <location>
        <begin position="641"/>
        <end position="660"/>
    </location>
</feature>
<feature type="compositionally biased region" description="Polar residues" evidence="2">
    <location>
        <begin position="305"/>
        <end position="315"/>
    </location>
</feature>
<proteinExistence type="predicted"/>
<comment type="caution">
    <text evidence="4">The sequence shown here is derived from an EMBL/GenBank/DDBJ whole genome shotgun (WGS) entry which is preliminary data.</text>
</comment>
<keyword evidence="1" id="KW-0175">Coiled coil</keyword>
<feature type="region of interest" description="Disordered" evidence="2">
    <location>
        <begin position="502"/>
        <end position="544"/>
    </location>
</feature>
<dbReference type="EMBL" id="WJXW01000004">
    <property type="protein sequence ID" value="KAF9736806.1"/>
    <property type="molecule type" value="Genomic_DNA"/>
</dbReference>
<accession>A0A9P6GJI7</accession>
<keyword evidence="3" id="KW-0812">Transmembrane</keyword>
<evidence type="ECO:0000256" key="2">
    <source>
        <dbReference type="SAM" id="MobiDB-lite"/>
    </source>
</evidence>
<keyword evidence="5" id="KW-1185">Reference proteome</keyword>
<evidence type="ECO:0000313" key="4">
    <source>
        <dbReference type="EMBL" id="KAF9736806.1"/>
    </source>
</evidence>
<evidence type="ECO:0000256" key="1">
    <source>
        <dbReference type="SAM" id="Coils"/>
    </source>
</evidence>
<reference evidence="4" key="1">
    <citation type="journal article" date="2020" name="Mol. Plant Microbe Interact.">
        <title>Genome Sequence of the Biocontrol Agent Coniothyrium minitans strain Conio (IMI 134523).</title>
        <authorList>
            <person name="Patel D."/>
            <person name="Shittu T.A."/>
            <person name="Baroncelli R."/>
            <person name="Muthumeenakshi S."/>
            <person name="Osborne T.H."/>
            <person name="Janganan T.K."/>
            <person name="Sreenivasaprasad S."/>
        </authorList>
    </citation>
    <scope>NUCLEOTIDE SEQUENCE</scope>
    <source>
        <strain evidence="4">Conio</strain>
    </source>
</reference>
<gene>
    <name evidence="4" type="ORF">PMIN01_04585</name>
</gene>
<dbReference type="Proteomes" id="UP000756921">
    <property type="component" value="Unassembled WGS sequence"/>
</dbReference>
<keyword evidence="3" id="KW-1133">Transmembrane helix</keyword>
<evidence type="ECO:0000313" key="5">
    <source>
        <dbReference type="Proteomes" id="UP000756921"/>
    </source>
</evidence>
<feature type="region of interest" description="Disordered" evidence="2">
    <location>
        <begin position="288"/>
        <end position="316"/>
    </location>
</feature>
<feature type="coiled-coil region" evidence="1">
    <location>
        <begin position="20"/>
        <end position="47"/>
    </location>
</feature>
<sequence length="733" mass="81486">MASNKPSFSFSTGETWSLLYADLQKQVNKLNVDVKALQAEREVARATNDALIRVGAAAETAKAEAERKLVVSERLFKSLHEHHRACPGSMETTSDLAWEYGLQIQNENARLAGEAKELKDERIRLENDLADKAKESEAKEHEAATLKRRNDELTKHRDELKVKLDQETKDAADIRTNLDAAYADLQHKIDEHRALRKHKDDTDAELHDAKLQLQHALHHYQQSQTRIEELETQTSAVEALDREIATLQADMDMMQGKLHDSDRTVLVKDARIAYLETQVQKALEAAARAQDEQNKADAAVDPTTAEPTSVLTTGGSLEDELNDIDEELDAEVASQLEPSLELIAAITTAQTAPVDASTTTSSTQTAASLAQAVTSFTQTDVSTTGEIIPIEPSATLSESDIRVLWKSRIEPALRNLSTSSSSTVDLRFILETVQDLTGSALTTNSTQTEAEEEKDLQLSFSLETVAHVAPVEYSLESSATQTETPKLTHVGTFTVLDHPSVTNEERYTQTDTAEPVALEERHTQTDTAKPVALEERHTQTDASKLAQTGTSMVLDQPPVVYEERQAQTDAPKLTQTGTSTALDQPPIVHEERHTQTDTPQLRQTGTSTVLDQPPIVQEDRHTQTDMQAPPKVVYAHKKRSFFSISTALAIFFALLAFLYYTELESWKDSSNRAGVNRLYNSMGFQRRGRHLFGTIPVCYERGETWLTEAFCQQFAAGIKKIEAQIGIEYPSRW</sequence>